<dbReference type="PROSITE" id="PS00211">
    <property type="entry name" value="ABC_TRANSPORTER_1"/>
    <property type="match status" value="1"/>
</dbReference>
<dbReference type="Gene3D" id="1.20.1560.10">
    <property type="entry name" value="ABC transporter type 1, transmembrane domain"/>
    <property type="match status" value="1"/>
</dbReference>
<protein>
    <submittedName>
        <fullName evidence="12">ABC transporter ATP-binding protein/permease</fullName>
    </submittedName>
</protein>
<dbReference type="Pfam" id="PF00664">
    <property type="entry name" value="ABC_membrane"/>
    <property type="match status" value="1"/>
</dbReference>
<dbReference type="FunFam" id="3.40.50.300:FF:000221">
    <property type="entry name" value="Multidrug ABC transporter ATP-binding protein"/>
    <property type="match status" value="1"/>
</dbReference>
<evidence type="ECO:0000259" key="10">
    <source>
        <dbReference type="PROSITE" id="PS50893"/>
    </source>
</evidence>
<evidence type="ECO:0000256" key="9">
    <source>
        <dbReference type="SAM" id="Phobius"/>
    </source>
</evidence>
<evidence type="ECO:0000256" key="5">
    <source>
        <dbReference type="ARBA" id="ARBA00022741"/>
    </source>
</evidence>
<feature type="transmembrane region" description="Helical" evidence="9">
    <location>
        <begin position="158"/>
        <end position="179"/>
    </location>
</feature>
<feature type="transmembrane region" description="Helical" evidence="9">
    <location>
        <begin position="236"/>
        <end position="264"/>
    </location>
</feature>
<dbReference type="GO" id="GO:0016887">
    <property type="term" value="F:ATP hydrolysis activity"/>
    <property type="evidence" value="ECO:0007669"/>
    <property type="project" value="InterPro"/>
</dbReference>
<dbReference type="InterPro" id="IPR003593">
    <property type="entry name" value="AAA+_ATPase"/>
</dbReference>
<reference evidence="12" key="1">
    <citation type="journal article" date="2021" name="PeerJ">
        <title>Extensive microbial diversity within the chicken gut microbiome revealed by metagenomics and culture.</title>
        <authorList>
            <person name="Gilroy R."/>
            <person name="Ravi A."/>
            <person name="Getino M."/>
            <person name="Pursley I."/>
            <person name="Horton D.L."/>
            <person name="Alikhan N.F."/>
            <person name="Baker D."/>
            <person name="Gharbi K."/>
            <person name="Hall N."/>
            <person name="Watson M."/>
            <person name="Adriaenssens E.M."/>
            <person name="Foster-Nyarko E."/>
            <person name="Jarju S."/>
            <person name="Secka A."/>
            <person name="Antonio M."/>
            <person name="Oren A."/>
            <person name="Chaudhuri R.R."/>
            <person name="La Ragione R."/>
            <person name="Hildebrand F."/>
            <person name="Pallen M.J."/>
        </authorList>
    </citation>
    <scope>NUCLEOTIDE SEQUENCE</scope>
    <source>
        <strain evidence="12">2239</strain>
    </source>
</reference>
<dbReference type="PROSITE" id="PS50893">
    <property type="entry name" value="ABC_TRANSPORTER_2"/>
    <property type="match status" value="1"/>
</dbReference>
<dbReference type="PROSITE" id="PS50929">
    <property type="entry name" value="ABC_TM1F"/>
    <property type="match status" value="1"/>
</dbReference>
<dbReference type="InterPro" id="IPR017871">
    <property type="entry name" value="ABC_transporter-like_CS"/>
</dbReference>
<feature type="domain" description="ABC transporter" evidence="10">
    <location>
        <begin position="333"/>
        <end position="569"/>
    </location>
</feature>
<dbReference type="InterPro" id="IPR027417">
    <property type="entry name" value="P-loop_NTPase"/>
</dbReference>
<feature type="transmembrane region" description="Helical" evidence="9">
    <location>
        <begin position="276"/>
        <end position="299"/>
    </location>
</feature>
<evidence type="ECO:0000256" key="2">
    <source>
        <dbReference type="ARBA" id="ARBA00022448"/>
    </source>
</evidence>
<dbReference type="Proteomes" id="UP000824193">
    <property type="component" value="Unassembled WGS sequence"/>
</dbReference>
<keyword evidence="4 9" id="KW-0812">Transmembrane</keyword>
<evidence type="ECO:0000256" key="6">
    <source>
        <dbReference type="ARBA" id="ARBA00022840"/>
    </source>
</evidence>
<comment type="subcellular location">
    <subcellularLocation>
        <location evidence="1">Cell membrane</location>
        <topology evidence="1">Multi-pass membrane protein</topology>
    </subcellularLocation>
</comment>
<dbReference type="InterPro" id="IPR039421">
    <property type="entry name" value="Type_1_exporter"/>
</dbReference>
<keyword evidence="8 9" id="KW-0472">Membrane</keyword>
<keyword evidence="7 9" id="KW-1133">Transmembrane helix</keyword>
<dbReference type="InterPro" id="IPR003439">
    <property type="entry name" value="ABC_transporter-like_ATP-bd"/>
</dbReference>
<proteinExistence type="predicted"/>
<dbReference type="InterPro" id="IPR011527">
    <property type="entry name" value="ABC1_TM_dom"/>
</dbReference>
<sequence>MIKPLLKYAGPYKKESILAPLCVTAEVLLEITIPLLMSRIVDVGIANRDLAYVAKLGLLMILMALAGMFMGAASSRFSAVASMGFGSELRLAAFRNVQNFSFSNVDKFSTASLVTRLTTDVTNTQNAYQMCIRMLVRAPVMLISATFMAFSINSELVTVFLVAIPVLACALVCVIRLAYPKFIAMLARYDRLNASVQENLIAIRVVKAFVRSEYEKQKFKEANDDLMNQSIKAESIVITLMPIMQVTVYGCIIAILWFGGQLIIGGVMLSGELMSFISYVTQILMSLMMIGMAFTQLVISRASIQRIVEVLDEQPEIVGAPEGEGPQLEDGSVEFDHVNFKYAKTAGEDVLSDICLSIRSGETVGILGGTGSAKTSLVQLIPRLYDITGGQLSVGGHPVKDYNLDVLRHGVAMVLQKNVLFSGTIRENLRWGDANATDEELVEACKAASAHDFITSFPKGYDTDLGQGGVNVSGGQKQRLCIARALLAKPKILILDDSTSAVDTATDAAIREALRTHLKDSTKIIIAQRVASVCDADKIVVLNDGKIADMGTHDELMERSEIYREVYTSQQKGVE</sequence>
<evidence type="ECO:0000259" key="11">
    <source>
        <dbReference type="PROSITE" id="PS50929"/>
    </source>
</evidence>
<reference evidence="12" key="2">
    <citation type="submission" date="2021-04" db="EMBL/GenBank/DDBJ databases">
        <authorList>
            <person name="Gilroy R."/>
        </authorList>
    </citation>
    <scope>NUCLEOTIDE SEQUENCE</scope>
    <source>
        <strain evidence="12">2239</strain>
    </source>
</reference>
<name>A0A9D2AD32_9FIRM</name>
<dbReference type="SUPFAM" id="SSF90123">
    <property type="entry name" value="ABC transporter transmembrane region"/>
    <property type="match status" value="1"/>
</dbReference>
<keyword evidence="3" id="KW-1003">Cell membrane</keyword>
<feature type="domain" description="ABC transmembrane type-1" evidence="11">
    <location>
        <begin position="17"/>
        <end position="297"/>
    </location>
</feature>
<dbReference type="GO" id="GO:0015421">
    <property type="term" value="F:ABC-type oligopeptide transporter activity"/>
    <property type="evidence" value="ECO:0007669"/>
    <property type="project" value="TreeGrafter"/>
</dbReference>
<comment type="caution">
    <text evidence="12">The sequence shown here is derived from an EMBL/GenBank/DDBJ whole genome shotgun (WGS) entry which is preliminary data.</text>
</comment>
<feature type="transmembrane region" description="Helical" evidence="9">
    <location>
        <begin position="21"/>
        <end position="40"/>
    </location>
</feature>
<evidence type="ECO:0000313" key="13">
    <source>
        <dbReference type="Proteomes" id="UP000824193"/>
    </source>
</evidence>
<evidence type="ECO:0000256" key="7">
    <source>
        <dbReference type="ARBA" id="ARBA00022989"/>
    </source>
</evidence>
<keyword evidence="2" id="KW-0813">Transport</keyword>
<dbReference type="PANTHER" id="PTHR43394:SF1">
    <property type="entry name" value="ATP-BINDING CASSETTE SUB-FAMILY B MEMBER 10, MITOCHONDRIAL"/>
    <property type="match status" value="1"/>
</dbReference>
<dbReference type="SUPFAM" id="SSF52540">
    <property type="entry name" value="P-loop containing nucleoside triphosphate hydrolases"/>
    <property type="match status" value="1"/>
</dbReference>
<evidence type="ECO:0000256" key="1">
    <source>
        <dbReference type="ARBA" id="ARBA00004651"/>
    </source>
</evidence>
<organism evidence="12 13">
    <name type="scientific">Candidatus Allofournierella pullicola</name>
    <dbReference type="NCBI Taxonomy" id="2838596"/>
    <lineage>
        <taxon>Bacteria</taxon>
        <taxon>Bacillati</taxon>
        <taxon>Bacillota</taxon>
        <taxon>Clostridia</taxon>
        <taxon>Eubacteriales</taxon>
        <taxon>Oscillospiraceae</taxon>
        <taxon>Allofournierella</taxon>
    </lineage>
</organism>
<keyword evidence="5" id="KW-0547">Nucleotide-binding</keyword>
<dbReference type="EMBL" id="DXFW01000012">
    <property type="protein sequence ID" value="HIX05214.1"/>
    <property type="molecule type" value="Genomic_DNA"/>
</dbReference>
<feature type="transmembrane region" description="Helical" evidence="9">
    <location>
        <begin position="134"/>
        <end position="152"/>
    </location>
</feature>
<feature type="transmembrane region" description="Helical" evidence="9">
    <location>
        <begin position="52"/>
        <end position="73"/>
    </location>
</feature>
<dbReference type="InterPro" id="IPR036640">
    <property type="entry name" value="ABC1_TM_sf"/>
</dbReference>
<dbReference type="SMART" id="SM00382">
    <property type="entry name" value="AAA"/>
    <property type="match status" value="1"/>
</dbReference>
<gene>
    <name evidence="12" type="ORF">H9865_03775</name>
</gene>
<dbReference type="AlphaFoldDB" id="A0A9D2AD32"/>
<evidence type="ECO:0000313" key="12">
    <source>
        <dbReference type="EMBL" id="HIX05214.1"/>
    </source>
</evidence>
<dbReference type="PANTHER" id="PTHR43394">
    <property type="entry name" value="ATP-DEPENDENT PERMEASE MDL1, MITOCHONDRIAL"/>
    <property type="match status" value="1"/>
</dbReference>
<evidence type="ECO:0000256" key="8">
    <source>
        <dbReference type="ARBA" id="ARBA00023136"/>
    </source>
</evidence>
<accession>A0A9D2AD32</accession>
<dbReference type="GO" id="GO:0005524">
    <property type="term" value="F:ATP binding"/>
    <property type="evidence" value="ECO:0007669"/>
    <property type="project" value="UniProtKB-KW"/>
</dbReference>
<dbReference type="Pfam" id="PF00005">
    <property type="entry name" value="ABC_tran"/>
    <property type="match status" value="1"/>
</dbReference>
<dbReference type="GO" id="GO:0005886">
    <property type="term" value="C:plasma membrane"/>
    <property type="evidence" value="ECO:0007669"/>
    <property type="project" value="UniProtKB-SubCell"/>
</dbReference>
<dbReference type="CDD" id="cd18548">
    <property type="entry name" value="ABC_6TM_Tm287_like"/>
    <property type="match status" value="1"/>
</dbReference>
<evidence type="ECO:0000256" key="4">
    <source>
        <dbReference type="ARBA" id="ARBA00022692"/>
    </source>
</evidence>
<keyword evidence="6 12" id="KW-0067">ATP-binding</keyword>
<dbReference type="Gene3D" id="3.40.50.300">
    <property type="entry name" value="P-loop containing nucleotide triphosphate hydrolases"/>
    <property type="match status" value="1"/>
</dbReference>
<evidence type="ECO:0000256" key="3">
    <source>
        <dbReference type="ARBA" id="ARBA00022475"/>
    </source>
</evidence>